<dbReference type="CDD" id="cd00041">
    <property type="entry name" value="CUB"/>
    <property type="match status" value="1"/>
</dbReference>
<dbReference type="PANTHER" id="PTHR24251">
    <property type="entry name" value="OVOCHYMASE-RELATED"/>
    <property type="match status" value="1"/>
</dbReference>
<sequence>MARYTLVLIYAINFSFKYYVQCQSSDICDKIEGKRFYLEYGDSGALHADFQNNLWYSRNSNISNNRCTIEYVTCPSCVIEINFRYLNISRNCGRASVFDTCGCDYVWIYEPAIEDATGEQFCGRFIHTNTSQLGYISQTRIVAISFIYNSRYGHAFSLDYHAKRNRVQLTGHPVLNNMNNISQAIQSPFFPHMYPRDMSVEYIINCKSADMCRISLIFTDFLLAESSILEFFDWNGLRMYVIAGNIFRPPIIISTGPSMVIRFYANGASGLGFKASYSFILGNLDDATFKPNIGKPFQQVSIV</sequence>
<dbReference type="EMBL" id="JAPWTJ010000025">
    <property type="protein sequence ID" value="KAJ8984815.1"/>
    <property type="molecule type" value="Genomic_DNA"/>
</dbReference>
<keyword evidence="2" id="KW-1015">Disulfide bond</keyword>
<dbReference type="Pfam" id="PF00431">
    <property type="entry name" value="CUB"/>
    <property type="match status" value="1"/>
</dbReference>
<dbReference type="InterPro" id="IPR000859">
    <property type="entry name" value="CUB_dom"/>
</dbReference>
<feature type="domain" description="CUB" evidence="5">
    <location>
        <begin position="28"/>
        <end position="163"/>
    </location>
</feature>
<evidence type="ECO:0000313" key="7">
    <source>
        <dbReference type="Proteomes" id="UP001162164"/>
    </source>
</evidence>
<feature type="domain" description="CUB" evidence="5">
    <location>
        <begin position="170"/>
        <end position="280"/>
    </location>
</feature>
<feature type="chain" id="PRO_5046813512" description="CUB domain-containing protein" evidence="4">
    <location>
        <begin position="23"/>
        <end position="303"/>
    </location>
</feature>
<reference evidence="6" key="1">
    <citation type="journal article" date="2023" name="Insect Mol. Biol.">
        <title>Genome sequencing provides insights into the evolution of gene families encoding plant cell wall-degrading enzymes in longhorned beetles.</title>
        <authorList>
            <person name="Shin N.R."/>
            <person name="Okamura Y."/>
            <person name="Kirsch R."/>
            <person name="Pauchet Y."/>
        </authorList>
    </citation>
    <scope>NUCLEOTIDE SEQUENCE</scope>
    <source>
        <strain evidence="6">MMC_N1</strain>
    </source>
</reference>
<proteinExistence type="predicted"/>
<comment type="caution">
    <text evidence="6">The sequence shown here is derived from an EMBL/GenBank/DDBJ whole genome shotgun (WGS) entry which is preliminary data.</text>
</comment>
<dbReference type="SUPFAM" id="SSF49854">
    <property type="entry name" value="Spermadhesin, CUB domain"/>
    <property type="match status" value="2"/>
</dbReference>
<evidence type="ECO:0000256" key="1">
    <source>
        <dbReference type="ARBA" id="ARBA00022737"/>
    </source>
</evidence>
<name>A0ABQ9K5K9_9CUCU</name>
<dbReference type="InterPro" id="IPR035914">
    <property type="entry name" value="Sperma_CUB_dom_sf"/>
</dbReference>
<evidence type="ECO:0000256" key="2">
    <source>
        <dbReference type="ARBA" id="ARBA00023157"/>
    </source>
</evidence>
<evidence type="ECO:0000256" key="3">
    <source>
        <dbReference type="PROSITE-ProRule" id="PRU00059"/>
    </source>
</evidence>
<gene>
    <name evidence="6" type="ORF">NQ317_013013</name>
</gene>
<organism evidence="6 7">
    <name type="scientific">Molorchus minor</name>
    <dbReference type="NCBI Taxonomy" id="1323400"/>
    <lineage>
        <taxon>Eukaryota</taxon>
        <taxon>Metazoa</taxon>
        <taxon>Ecdysozoa</taxon>
        <taxon>Arthropoda</taxon>
        <taxon>Hexapoda</taxon>
        <taxon>Insecta</taxon>
        <taxon>Pterygota</taxon>
        <taxon>Neoptera</taxon>
        <taxon>Endopterygota</taxon>
        <taxon>Coleoptera</taxon>
        <taxon>Polyphaga</taxon>
        <taxon>Cucujiformia</taxon>
        <taxon>Chrysomeloidea</taxon>
        <taxon>Cerambycidae</taxon>
        <taxon>Lamiinae</taxon>
        <taxon>Monochamini</taxon>
        <taxon>Molorchus</taxon>
    </lineage>
</organism>
<accession>A0ABQ9K5K9</accession>
<keyword evidence="4" id="KW-0732">Signal</keyword>
<protein>
    <recommendedName>
        <fullName evidence="5">CUB domain-containing protein</fullName>
    </recommendedName>
</protein>
<evidence type="ECO:0000256" key="4">
    <source>
        <dbReference type="SAM" id="SignalP"/>
    </source>
</evidence>
<evidence type="ECO:0000259" key="5">
    <source>
        <dbReference type="PROSITE" id="PS01180"/>
    </source>
</evidence>
<feature type="signal peptide" evidence="4">
    <location>
        <begin position="1"/>
        <end position="22"/>
    </location>
</feature>
<evidence type="ECO:0000313" key="6">
    <source>
        <dbReference type="EMBL" id="KAJ8984815.1"/>
    </source>
</evidence>
<dbReference type="PROSITE" id="PS01180">
    <property type="entry name" value="CUB"/>
    <property type="match status" value="2"/>
</dbReference>
<dbReference type="Proteomes" id="UP001162164">
    <property type="component" value="Unassembled WGS sequence"/>
</dbReference>
<comment type="caution">
    <text evidence="3">Lacks conserved residue(s) required for the propagation of feature annotation.</text>
</comment>
<keyword evidence="7" id="KW-1185">Reference proteome</keyword>
<dbReference type="Gene3D" id="2.60.120.290">
    <property type="entry name" value="Spermadhesin, CUB domain"/>
    <property type="match status" value="2"/>
</dbReference>
<keyword evidence="1" id="KW-0677">Repeat</keyword>
<dbReference type="SMART" id="SM00042">
    <property type="entry name" value="CUB"/>
    <property type="match status" value="1"/>
</dbReference>